<evidence type="ECO:0000256" key="1">
    <source>
        <dbReference type="SAM" id="Coils"/>
    </source>
</evidence>
<evidence type="ECO:0000313" key="2">
    <source>
        <dbReference type="EMBL" id="GFP96006.1"/>
    </source>
</evidence>
<gene>
    <name evidence="2" type="ORF">PHJA_001744700</name>
</gene>
<dbReference type="Proteomes" id="UP000653305">
    <property type="component" value="Unassembled WGS sequence"/>
</dbReference>
<sequence>MINEREKLKETDEYKRAMEEEWASRQQALQIQAEEAKNLRRLQKRRKAESLRLLDVERRQEEWIEEVRSSQKKDEENMNLKERVRVQAEVRSELKRLEVSCHIMAKSISTRGTCSLQTSLADPSPRSSLAV</sequence>
<keyword evidence="1" id="KW-0175">Coiled coil</keyword>
<evidence type="ECO:0000313" key="3">
    <source>
        <dbReference type="Proteomes" id="UP000653305"/>
    </source>
</evidence>
<comment type="caution">
    <text evidence="2">The sequence shown here is derived from an EMBL/GenBank/DDBJ whole genome shotgun (WGS) entry which is preliminary data.</text>
</comment>
<keyword evidence="3" id="KW-1185">Reference proteome</keyword>
<protein>
    <submittedName>
        <fullName evidence="2">Uncharacterized protein</fullName>
    </submittedName>
</protein>
<accession>A0A830CA08</accession>
<dbReference type="PANTHER" id="PTHR36335:SF1">
    <property type="entry name" value="CHAPERONE DNAJ-DOMAIN SUPERFAMILY PROTEIN"/>
    <property type="match status" value="1"/>
</dbReference>
<dbReference type="PANTHER" id="PTHR36335">
    <property type="entry name" value="CHAPERONE DNAJ-DOMAIN SUPERFAMILY PROTEIN"/>
    <property type="match status" value="1"/>
</dbReference>
<organism evidence="2 3">
    <name type="scientific">Phtheirospermum japonicum</name>
    <dbReference type="NCBI Taxonomy" id="374723"/>
    <lineage>
        <taxon>Eukaryota</taxon>
        <taxon>Viridiplantae</taxon>
        <taxon>Streptophyta</taxon>
        <taxon>Embryophyta</taxon>
        <taxon>Tracheophyta</taxon>
        <taxon>Spermatophyta</taxon>
        <taxon>Magnoliopsida</taxon>
        <taxon>eudicotyledons</taxon>
        <taxon>Gunneridae</taxon>
        <taxon>Pentapetalae</taxon>
        <taxon>asterids</taxon>
        <taxon>lamiids</taxon>
        <taxon>Lamiales</taxon>
        <taxon>Orobanchaceae</taxon>
        <taxon>Orobanchaceae incertae sedis</taxon>
        <taxon>Phtheirospermum</taxon>
    </lineage>
</organism>
<dbReference type="OrthoDB" id="498970at2759"/>
<name>A0A830CA08_9LAMI</name>
<proteinExistence type="predicted"/>
<reference evidence="2" key="1">
    <citation type="submission" date="2020-07" db="EMBL/GenBank/DDBJ databases">
        <title>Ethylene signaling mediates host invasion by parasitic plants.</title>
        <authorList>
            <person name="Yoshida S."/>
        </authorList>
    </citation>
    <scope>NUCLEOTIDE SEQUENCE</scope>
    <source>
        <strain evidence="2">Okayama</strain>
    </source>
</reference>
<dbReference type="AlphaFoldDB" id="A0A830CA08"/>
<feature type="coiled-coil region" evidence="1">
    <location>
        <begin position="1"/>
        <end position="59"/>
    </location>
</feature>
<dbReference type="EMBL" id="BMAC01000414">
    <property type="protein sequence ID" value="GFP96006.1"/>
    <property type="molecule type" value="Genomic_DNA"/>
</dbReference>